<proteinExistence type="predicted"/>
<keyword evidence="1" id="KW-1133">Transmembrane helix</keyword>
<feature type="transmembrane region" description="Helical" evidence="1">
    <location>
        <begin position="26"/>
        <end position="45"/>
    </location>
</feature>
<protein>
    <recommendedName>
        <fullName evidence="3">DUF3341 domain-containing protein</fullName>
    </recommendedName>
</protein>
<comment type="caution">
    <text evidence="2">The sequence shown here is derived from an EMBL/GenBank/DDBJ whole genome shotgun (WGS) entry which is preliminary data.</text>
</comment>
<feature type="non-terminal residue" evidence="2">
    <location>
        <position position="1"/>
    </location>
</feature>
<evidence type="ECO:0008006" key="3">
    <source>
        <dbReference type="Google" id="ProtNLM"/>
    </source>
</evidence>
<dbReference type="Pfam" id="PF11821">
    <property type="entry name" value="ActD"/>
    <property type="match status" value="1"/>
</dbReference>
<sequence>EIEDVFTPYPIHEILENHGRKSKITIVGWFYGFFATIGVLAFLIYTAVIDWPLNYGGKPSNAFPSFIVITIILTIFSITILSLFTFSWRANLWPSNKKPIYHQEATDDKFVILVNKEKADADRAASVMKETGAIEVIEK</sequence>
<keyword evidence="1" id="KW-0472">Membrane</keyword>
<dbReference type="PANTHER" id="PTHR40394">
    <property type="entry name" value="LIPOPROTEIN-RELATED"/>
    <property type="match status" value="1"/>
</dbReference>
<dbReference type="EMBL" id="BART01011982">
    <property type="protein sequence ID" value="GAG89751.1"/>
    <property type="molecule type" value="Genomic_DNA"/>
</dbReference>
<reference evidence="2" key="1">
    <citation type="journal article" date="2014" name="Front. Microbiol.">
        <title>High frequency of phylogenetically diverse reductive dehalogenase-homologous genes in deep subseafloor sedimentary metagenomes.</title>
        <authorList>
            <person name="Kawai M."/>
            <person name="Futagami T."/>
            <person name="Toyoda A."/>
            <person name="Takaki Y."/>
            <person name="Nishi S."/>
            <person name="Hori S."/>
            <person name="Arai W."/>
            <person name="Tsubouchi T."/>
            <person name="Morono Y."/>
            <person name="Uchiyama I."/>
            <person name="Ito T."/>
            <person name="Fujiyama A."/>
            <person name="Inagaki F."/>
            <person name="Takami H."/>
        </authorList>
    </citation>
    <scope>NUCLEOTIDE SEQUENCE</scope>
    <source>
        <strain evidence="2">Expedition CK06-06</strain>
    </source>
</reference>
<keyword evidence="1" id="KW-0812">Transmembrane</keyword>
<organism evidence="2">
    <name type="scientific">marine sediment metagenome</name>
    <dbReference type="NCBI Taxonomy" id="412755"/>
    <lineage>
        <taxon>unclassified sequences</taxon>
        <taxon>metagenomes</taxon>
        <taxon>ecological metagenomes</taxon>
    </lineage>
</organism>
<name>X1CZU5_9ZZZZ</name>
<dbReference type="InterPro" id="IPR021776">
    <property type="entry name" value="ActD"/>
</dbReference>
<dbReference type="AlphaFoldDB" id="X1CZU5"/>
<evidence type="ECO:0000256" key="1">
    <source>
        <dbReference type="SAM" id="Phobius"/>
    </source>
</evidence>
<evidence type="ECO:0000313" key="2">
    <source>
        <dbReference type="EMBL" id="GAG89751.1"/>
    </source>
</evidence>
<dbReference type="PANTHER" id="PTHR40394:SF2">
    <property type="entry name" value="QUINOL:CYTOCHROME C OXIDOREDUCTASE MEMBRANE PROTEIN"/>
    <property type="match status" value="1"/>
</dbReference>
<accession>X1CZU5</accession>
<feature type="transmembrane region" description="Helical" evidence="1">
    <location>
        <begin position="65"/>
        <end position="88"/>
    </location>
</feature>
<gene>
    <name evidence="2" type="ORF">S01H4_25237</name>
</gene>